<accession>A0ABS8IIQ7</accession>
<protein>
    <recommendedName>
        <fullName evidence="3">Tyr recombinase domain-containing protein</fullName>
    </recommendedName>
</protein>
<name>A0ABS8IIQ7_9NOSO</name>
<dbReference type="Proteomes" id="UP001199525">
    <property type="component" value="Unassembled WGS sequence"/>
</dbReference>
<proteinExistence type="predicted"/>
<evidence type="ECO:0000313" key="1">
    <source>
        <dbReference type="EMBL" id="MCC5604150.1"/>
    </source>
</evidence>
<dbReference type="EMBL" id="JAIVFQ010000111">
    <property type="protein sequence ID" value="MCC5604150.1"/>
    <property type="molecule type" value="Genomic_DNA"/>
</dbReference>
<gene>
    <name evidence="1" type="ORF">LC586_34540</name>
</gene>
<evidence type="ECO:0000313" key="2">
    <source>
        <dbReference type="Proteomes" id="UP001199525"/>
    </source>
</evidence>
<keyword evidence="2" id="KW-1185">Reference proteome</keyword>
<dbReference type="InterPro" id="IPR013762">
    <property type="entry name" value="Integrase-like_cat_sf"/>
</dbReference>
<sequence length="765" mass="87873">MRRIIVRKISDFCKIRVSAYFPPNDVQSLQQFLSESYLEARYPPRLGHGFNWYLIGKACDIDPEGLIQASKDISAIFELVVREIKKLPTKPTTSNKRQTLDGSAAVPIVVSTKRIRIKPQHIVQEDPLDQLFPARIKPGTKPKSVVEFPEALWATWEDPETFHGALRLHMDRHGDTTWSLTRAIIKPSEKFDRKTFWSWMAATRAPRNIESFEVLERIERRYQLPAGYFKAKLPHKSRAAYGFKPVEIADSERRRLAWHLPDDFESRPINEQEKILAWVRGVIVSGATDYRRFQAIAMKQRYAISFRNPIDRERLILGKDADPELDRASVEAPIHLRNQMNDLLRFKTATLVAYGYQRNGIWGEETASQKVEHLGLLFGALVASESGPVRGLGVAHAKLTFGLLAFPSVWDWYLRWREQRRGFYTSWEIDMLRLAIALTRPETGWLRQTPSLAKTLSAIDGLISATDIESASSNWHSVCDACHKHCLTRAKEIQKVARVHRDAFEPILPILESDSPVAEYRKITDEIVRLMPDEKRYPKSAAESVRSILMLRLGLHLGLRQKNLRQLLLCRRHELPRSERQLVELKRGELRWNNKEMGWEVFIPAIAFKNADSSYFANKPFRLILPNLAGLYECLEQYIERHRACLLSEAADPGTLFIKTVKSSSEDASYDRTTFYEAWRLIIQRYGIYNPFTKRGAIKGLLPHGPHNVRDVLATHILKKTGSYEQASYAIQDTPDTVAKHYGRFLPFDKAALAAKVLNEVWEAG</sequence>
<organism evidence="1 2">
    <name type="scientific">Nostoc favosum CHAB5714</name>
    <dbReference type="NCBI Taxonomy" id="2780399"/>
    <lineage>
        <taxon>Bacteria</taxon>
        <taxon>Bacillati</taxon>
        <taxon>Cyanobacteriota</taxon>
        <taxon>Cyanophyceae</taxon>
        <taxon>Nostocales</taxon>
        <taxon>Nostocaceae</taxon>
        <taxon>Nostoc</taxon>
        <taxon>Nostoc favosum</taxon>
    </lineage>
</organism>
<dbReference type="Gene3D" id="1.10.443.10">
    <property type="entry name" value="Intergrase catalytic core"/>
    <property type="match status" value="1"/>
</dbReference>
<reference evidence="1 2" key="1">
    <citation type="journal article" date="2021" name="Microorganisms">
        <title>Genome Evolution of Filamentous Cyanobacterium Nostoc Species: From Facultative Symbiosis to Free Living.</title>
        <authorList>
            <person name="Huo D."/>
            <person name="Li H."/>
            <person name="Cai F."/>
            <person name="Guo X."/>
            <person name="Qiao Z."/>
            <person name="Wang W."/>
            <person name="Yu G."/>
            <person name="Li R."/>
        </authorList>
    </citation>
    <scope>NUCLEOTIDE SEQUENCE [LARGE SCALE GENOMIC DNA]</scope>
    <source>
        <strain evidence="1 2">CHAB 5714</strain>
    </source>
</reference>
<evidence type="ECO:0008006" key="3">
    <source>
        <dbReference type="Google" id="ProtNLM"/>
    </source>
</evidence>
<comment type="caution">
    <text evidence="1">The sequence shown here is derived from an EMBL/GenBank/DDBJ whole genome shotgun (WGS) entry which is preliminary data.</text>
</comment>